<dbReference type="Gene3D" id="1.10.10.10">
    <property type="entry name" value="Winged helix-like DNA-binding domain superfamily/Winged helix DNA-binding domain"/>
    <property type="match status" value="1"/>
</dbReference>
<evidence type="ECO:0000256" key="1">
    <source>
        <dbReference type="ARBA" id="ARBA00023125"/>
    </source>
</evidence>
<dbReference type="PANTHER" id="PTHR47691:SF3">
    <property type="entry name" value="HTH-TYPE TRANSCRIPTIONAL REGULATOR RV0890C-RELATED"/>
    <property type="match status" value="1"/>
</dbReference>
<dbReference type="PROSITE" id="PS51755">
    <property type="entry name" value="OMPR_PHOB"/>
    <property type="match status" value="1"/>
</dbReference>
<dbReference type="Gene3D" id="3.40.50.300">
    <property type="entry name" value="P-loop containing nucleotide triphosphate hydrolases"/>
    <property type="match status" value="1"/>
</dbReference>
<evidence type="ECO:0000313" key="5">
    <source>
        <dbReference type="Proteomes" id="UP000294576"/>
    </source>
</evidence>
<organism evidence="4 5">
    <name type="scientific">Rhizobium sullae</name>
    <name type="common">Rhizobium hedysari</name>
    <dbReference type="NCBI Taxonomy" id="50338"/>
    <lineage>
        <taxon>Bacteria</taxon>
        <taxon>Pseudomonadati</taxon>
        <taxon>Pseudomonadota</taxon>
        <taxon>Alphaproteobacteria</taxon>
        <taxon>Hyphomicrobiales</taxon>
        <taxon>Rhizobiaceae</taxon>
        <taxon>Rhizobium/Agrobacterium group</taxon>
        <taxon>Rhizobium</taxon>
    </lineage>
</organism>
<protein>
    <submittedName>
        <fullName evidence="4">Putative ATPase</fullName>
    </submittedName>
</protein>
<dbReference type="SUPFAM" id="SSF52540">
    <property type="entry name" value="P-loop containing nucleoside triphosphate hydrolases"/>
    <property type="match status" value="1"/>
</dbReference>
<gene>
    <name evidence="4" type="ORF">EV132_12115</name>
</gene>
<feature type="domain" description="OmpR/PhoB-type" evidence="3">
    <location>
        <begin position="61"/>
        <end position="161"/>
    </location>
</feature>
<dbReference type="SUPFAM" id="SSF48452">
    <property type="entry name" value="TPR-like"/>
    <property type="match status" value="2"/>
</dbReference>
<dbReference type="GO" id="GO:0000160">
    <property type="term" value="P:phosphorelay signal transduction system"/>
    <property type="evidence" value="ECO:0007669"/>
    <property type="project" value="InterPro"/>
</dbReference>
<evidence type="ECO:0000256" key="2">
    <source>
        <dbReference type="PROSITE-ProRule" id="PRU01091"/>
    </source>
</evidence>
<dbReference type="SUPFAM" id="SSF46894">
    <property type="entry name" value="C-terminal effector domain of the bipartite response regulators"/>
    <property type="match status" value="1"/>
</dbReference>
<keyword evidence="1 2" id="KW-0238">DNA-binding</keyword>
<dbReference type="InterPro" id="IPR001867">
    <property type="entry name" value="OmpR/PhoB-type_DNA-bd"/>
</dbReference>
<evidence type="ECO:0000313" key="4">
    <source>
        <dbReference type="EMBL" id="TCU10418.1"/>
    </source>
</evidence>
<dbReference type="SMART" id="SM00862">
    <property type="entry name" value="Trans_reg_C"/>
    <property type="match status" value="1"/>
</dbReference>
<sequence length="1004" mass="110136">MDGPLRRYHTFLKRGLYCAVILEPDWFDQNARHYSVSKLGTAPLSGQIRMEGKALLNATEAPILATSFGEFRLYPGRHLLVKDQEPVAVGSRALEILIALTERPGELVTKDELISRAWPNTIVEESNLRAQIAVLRKALGEDQSAARYIAAVPSRGYRFIAPLSRSEVKIHPVEEAAPNNLPKQLTRPIGREEAIGILEGRIQRFRLVTVVGPGGIGKTTVGVRVAEELSSSYQHGVCFMDLAPLSHPSSLPSVLASLLRLPEITGDPISLVSAHLRDKHMLLVFDSCELVLDAAARLAETLLREAPGISVLATSREALRVEGESVYRLPPLDMPPLGAGLTAADALAFPAIRLFVERATSSGSEYAFDDDEAPIVTHICRQLDGIALAIELAAGRVEAFGTRGIAELLNDRLRLLTGGRRTALPRHQTLAAMIDWSYGALSTEEQTVLRALAAFAGEFSREAAAAVAFDSVVNERDVPVQLAQLVAKSLLAVDTHGKAARYRLLDTTRAFALSKLQEEGEVGPVVQRLAKYLCEALEHSHEEVETLSSEEWLYKYGTHINNVRYVLDWAYSDDGDTEMGIAVTVAAVPLWYQLSLVDECLACVQRALLGVDPGERRDGRARQVMHLYRALGLAQAFKVGFAPQAPAAFAKALEIAEDLGDIDAQAEALWGLWVAQVGMGEYRASRDNADRFVRLAQNGLDRFIGDRMLSMTLFCMGDFRGARRHADLMLAHDVFTDILPGGSVRFRFGQSVSARIQPAQLLWMQGFPDRAVRAAADAIEAARTSGHAISLCEALARWSCPILVHVGDLAAADSAITELLDLAKLNGLGPWEVFGRCWKAALLIQRGLPERGVPLLRNGLAELRRVKLFNLYNVRFVCSLAEGLASLGEHAEARALVDAAIASSEEKDELWYITELYRLKGDIFFQCGDGDIAERCYLQSIELARQQDALSLELRGVMSLARSSRKRGDRIGARELLATVYDRFSEGFDTADLRTARAMLTENP</sequence>
<dbReference type="CDD" id="cd00383">
    <property type="entry name" value="trans_reg_C"/>
    <property type="match status" value="1"/>
</dbReference>
<accession>A0A4R3PVB7</accession>
<proteinExistence type="predicted"/>
<comment type="caution">
    <text evidence="4">The sequence shown here is derived from an EMBL/GenBank/DDBJ whole genome shotgun (WGS) entry which is preliminary data.</text>
</comment>
<feature type="DNA-binding region" description="OmpR/PhoB-type" evidence="2">
    <location>
        <begin position="61"/>
        <end position="161"/>
    </location>
</feature>
<dbReference type="AlphaFoldDB" id="A0A4R3PVB7"/>
<dbReference type="Gene3D" id="1.25.40.10">
    <property type="entry name" value="Tetratricopeptide repeat domain"/>
    <property type="match status" value="1"/>
</dbReference>
<name>A0A4R3PVB7_RHISU</name>
<dbReference type="InterPro" id="IPR036388">
    <property type="entry name" value="WH-like_DNA-bd_sf"/>
</dbReference>
<dbReference type="InterPro" id="IPR016032">
    <property type="entry name" value="Sig_transdc_resp-reg_C-effctor"/>
</dbReference>
<dbReference type="GO" id="GO:0003677">
    <property type="term" value="F:DNA binding"/>
    <property type="evidence" value="ECO:0007669"/>
    <property type="project" value="UniProtKB-UniRule"/>
</dbReference>
<reference evidence="4 5" key="1">
    <citation type="submission" date="2019-03" db="EMBL/GenBank/DDBJ databases">
        <title>Genomic Encyclopedia of Type Strains, Phase IV (KMG-V): Genome sequencing to study the core and pangenomes of soil and plant-associated prokaryotes.</title>
        <authorList>
            <person name="Whitman W."/>
        </authorList>
    </citation>
    <scope>NUCLEOTIDE SEQUENCE [LARGE SCALE GENOMIC DNA]</scope>
    <source>
        <strain evidence="4 5">Hc14</strain>
    </source>
</reference>
<dbReference type="InterPro" id="IPR027417">
    <property type="entry name" value="P-loop_NTPase"/>
</dbReference>
<dbReference type="InterPro" id="IPR011990">
    <property type="entry name" value="TPR-like_helical_dom_sf"/>
</dbReference>
<dbReference type="EMBL" id="SMBH01000021">
    <property type="protein sequence ID" value="TCU10418.1"/>
    <property type="molecule type" value="Genomic_DNA"/>
</dbReference>
<dbReference type="Proteomes" id="UP000294576">
    <property type="component" value="Unassembled WGS sequence"/>
</dbReference>
<dbReference type="RefSeq" id="WP_245505913.1">
    <property type="nucleotide sequence ID" value="NZ_SMBH01000021.1"/>
</dbReference>
<evidence type="ECO:0000259" key="3">
    <source>
        <dbReference type="PROSITE" id="PS51755"/>
    </source>
</evidence>
<dbReference type="Pfam" id="PF00486">
    <property type="entry name" value="Trans_reg_C"/>
    <property type="match status" value="1"/>
</dbReference>
<dbReference type="PANTHER" id="PTHR47691">
    <property type="entry name" value="REGULATOR-RELATED"/>
    <property type="match status" value="1"/>
</dbReference>
<dbReference type="GO" id="GO:0006355">
    <property type="term" value="P:regulation of DNA-templated transcription"/>
    <property type="evidence" value="ECO:0007669"/>
    <property type="project" value="InterPro"/>
</dbReference>